<sequence length="371" mass="39619">MSVNVLSTTSRIPDLRPDYGRRLLPVSVGQVAVWEVAALSVLAFGFPFDALGVAVVAVAVLAVLATSVRFGGLCLYQWAVVHVRFLSRPSRSGQEAATPLLAVLPRLDLATQVDRAGNPVGVVSVDQGASHSAVVRVAPSSHPDPRTLVSLLHKAFERADVRLASAQLVVWAVPGPPDPRTHAVTPIRVHWLALRYRTGDDPSAALARGDGETGARKAVSAAALRLVNDLAEAGHAGSVLDTLELHQDLLVALGSNPDSAHGGHGRHRVEETWRHWSVGWLRHVCLVPKRGADLTSVLGWCAPGAVLTCTSYTVDRTSRGQVRRRAAIRVAIPRDRPWDGRTFAAAPPEVPLRPVTGRHGEHVVATLPLAL</sequence>
<dbReference type="Pfam" id="PF11203">
    <property type="entry name" value="EccE"/>
    <property type="match status" value="1"/>
</dbReference>
<evidence type="ECO:0000256" key="1">
    <source>
        <dbReference type="SAM" id="Phobius"/>
    </source>
</evidence>
<keyword evidence="1" id="KW-0812">Transmembrane</keyword>
<keyword evidence="4" id="KW-1185">Reference proteome</keyword>
<comment type="caution">
    <text evidence="3">The sequence shown here is derived from an EMBL/GenBank/DDBJ whole genome shotgun (WGS) entry which is preliminary data.</text>
</comment>
<reference evidence="3 4" key="1">
    <citation type="submission" date="2022-06" db="EMBL/GenBank/DDBJ databases">
        <title>Genomic Encyclopedia of Archaeal and Bacterial Type Strains, Phase II (KMG-II): from individual species to whole genera.</title>
        <authorList>
            <person name="Goeker M."/>
        </authorList>
    </citation>
    <scope>NUCLEOTIDE SEQUENCE [LARGE SCALE GENOMIC DNA]</scope>
    <source>
        <strain evidence="3 4">DSM 40477</strain>
    </source>
</reference>
<dbReference type="EMBL" id="JAMTCP010000015">
    <property type="protein sequence ID" value="MCP2259317.1"/>
    <property type="molecule type" value="Genomic_DNA"/>
</dbReference>
<evidence type="ECO:0000313" key="3">
    <source>
        <dbReference type="EMBL" id="MCP2259317.1"/>
    </source>
</evidence>
<evidence type="ECO:0000259" key="2">
    <source>
        <dbReference type="Pfam" id="PF11203"/>
    </source>
</evidence>
<keyword evidence="1" id="KW-1133">Transmembrane helix</keyword>
<accession>A0ABT1HUX9</accession>
<feature type="domain" description="Type VII secretion system protein EccE" evidence="2">
    <location>
        <begin position="188"/>
        <end position="285"/>
    </location>
</feature>
<evidence type="ECO:0000313" key="4">
    <source>
        <dbReference type="Proteomes" id="UP001205311"/>
    </source>
</evidence>
<feature type="transmembrane region" description="Helical" evidence="1">
    <location>
        <begin position="23"/>
        <end position="46"/>
    </location>
</feature>
<feature type="transmembrane region" description="Helical" evidence="1">
    <location>
        <begin position="52"/>
        <end position="81"/>
    </location>
</feature>
<dbReference type="InterPro" id="IPR050051">
    <property type="entry name" value="EccE_dom"/>
</dbReference>
<dbReference type="Proteomes" id="UP001205311">
    <property type="component" value="Unassembled WGS sequence"/>
</dbReference>
<organism evidence="3 4">
    <name type="scientific">Streptoalloteichus tenebrarius (strain ATCC 17920 / DSM 40477 / JCM 4838 / CBS 697.72 / NBRC 16177 / NCIMB 11028 / NRRL B-12390 / A12253. 1 / ISP 5477)</name>
    <name type="common">Streptomyces tenebrarius</name>
    <dbReference type="NCBI Taxonomy" id="1933"/>
    <lineage>
        <taxon>Bacteria</taxon>
        <taxon>Bacillati</taxon>
        <taxon>Actinomycetota</taxon>
        <taxon>Actinomycetes</taxon>
        <taxon>Pseudonocardiales</taxon>
        <taxon>Pseudonocardiaceae</taxon>
        <taxon>Streptoalloteichus</taxon>
    </lineage>
</organism>
<gene>
    <name evidence="3" type="ORF">LX15_003018</name>
</gene>
<keyword evidence="1" id="KW-0472">Membrane</keyword>
<name>A0ABT1HUX9_STRSD</name>
<proteinExistence type="predicted"/>
<protein>
    <submittedName>
        <fullName evidence="3">Type VII secretion protein EccE</fullName>
    </submittedName>
</protein>